<feature type="region of interest" description="Disordered" evidence="1">
    <location>
        <begin position="46"/>
        <end position="71"/>
    </location>
</feature>
<evidence type="ECO:0000256" key="1">
    <source>
        <dbReference type="SAM" id="MobiDB-lite"/>
    </source>
</evidence>
<accession>A0A7T8HJS3</accession>
<gene>
    <name evidence="2" type="ORF">FKW44_012476</name>
</gene>
<dbReference type="AlphaFoldDB" id="A0A7T8HJS3"/>
<keyword evidence="3" id="KW-1185">Reference proteome</keyword>
<evidence type="ECO:0000313" key="3">
    <source>
        <dbReference type="Proteomes" id="UP000595437"/>
    </source>
</evidence>
<protein>
    <submittedName>
        <fullName evidence="2">Uncharacterized protein</fullName>
    </submittedName>
</protein>
<dbReference type="EMBL" id="CP045897">
    <property type="protein sequence ID" value="QQP51202.1"/>
    <property type="molecule type" value="Genomic_DNA"/>
</dbReference>
<proteinExistence type="predicted"/>
<dbReference type="Proteomes" id="UP000595437">
    <property type="component" value="Chromosome 8"/>
</dbReference>
<feature type="non-terminal residue" evidence="2">
    <location>
        <position position="71"/>
    </location>
</feature>
<reference evidence="3" key="1">
    <citation type="submission" date="2021-01" db="EMBL/GenBank/DDBJ databases">
        <title>Caligus Genome Assembly.</title>
        <authorList>
            <person name="Gallardo-Escarate C."/>
        </authorList>
    </citation>
    <scope>NUCLEOTIDE SEQUENCE [LARGE SCALE GENOMIC DNA]</scope>
</reference>
<name>A0A7T8HJS3_CALRO</name>
<feature type="non-terminal residue" evidence="2">
    <location>
        <position position="1"/>
    </location>
</feature>
<organism evidence="2 3">
    <name type="scientific">Caligus rogercresseyi</name>
    <name type="common">Sea louse</name>
    <dbReference type="NCBI Taxonomy" id="217165"/>
    <lineage>
        <taxon>Eukaryota</taxon>
        <taxon>Metazoa</taxon>
        <taxon>Ecdysozoa</taxon>
        <taxon>Arthropoda</taxon>
        <taxon>Crustacea</taxon>
        <taxon>Multicrustacea</taxon>
        <taxon>Hexanauplia</taxon>
        <taxon>Copepoda</taxon>
        <taxon>Siphonostomatoida</taxon>
        <taxon>Caligidae</taxon>
        <taxon>Caligus</taxon>
    </lineage>
</organism>
<evidence type="ECO:0000313" key="2">
    <source>
        <dbReference type="EMBL" id="QQP51202.1"/>
    </source>
</evidence>
<sequence>NRRNQWVSLQGTACEALACSGGSTPHLRLVPLRNWVPERLPLGISVEGNPSPSLNAAPVVKNPPRKAHKDP</sequence>